<dbReference type="CDD" id="cd03401">
    <property type="entry name" value="SPFH_prohibitin"/>
    <property type="match status" value="1"/>
</dbReference>
<dbReference type="PANTHER" id="PTHR23222:SF0">
    <property type="entry name" value="PROHIBITIN 1"/>
    <property type="match status" value="1"/>
</dbReference>
<comment type="caution">
    <text evidence="4">The sequence shown here is derived from an EMBL/GenBank/DDBJ whole genome shotgun (WGS) entry which is preliminary data.</text>
</comment>
<dbReference type="PATRIC" id="fig|1238182.3.peg.2478"/>
<dbReference type="InterPro" id="IPR001107">
    <property type="entry name" value="Band_7"/>
</dbReference>
<dbReference type="AlphaFoldDB" id="K9HHB8"/>
<keyword evidence="5" id="KW-1185">Reference proteome</keyword>
<sequence>MWSDRIVHEIPAGHGGVLWLRLFGGTVEQPALAEGVHLTFPWDSLILYDIRFRTVHRQLTAVTRDGLEVGLTVSYRYRPSAQVLGTLHRRVGPQYERVLVRASMDAALREIVARYTSADLHSADRGEINARVVAALSDDLRRGSLSAGRAQGQPMVQLDDFLIRSVALPPSVAASVEHKNRQRHLVEEYDFRLRRELAESHRRVTEAQGIAAFQEQLANRGDLDGFLRLRGVAATQALATAPSSKMVVTGPGGRQPPVIVTFPPAAPPAAPYAPEAGSAAPPPVAGPSVEEDKQAEAALATAAEQPDNPMLARVRSLWQRLISTVGRWTGLGGSAP</sequence>
<dbReference type="Gene3D" id="3.30.479.30">
    <property type="entry name" value="Band 7 domain"/>
    <property type="match status" value="1"/>
</dbReference>
<dbReference type="Proteomes" id="UP000009881">
    <property type="component" value="Unassembled WGS sequence"/>
</dbReference>
<dbReference type="GO" id="GO:0016020">
    <property type="term" value="C:membrane"/>
    <property type="evidence" value="ECO:0007669"/>
    <property type="project" value="UniProtKB-SubCell"/>
</dbReference>
<evidence type="ECO:0000256" key="1">
    <source>
        <dbReference type="ARBA" id="ARBA00004167"/>
    </source>
</evidence>
<dbReference type="eggNOG" id="COG0330">
    <property type="taxonomic scope" value="Bacteria"/>
</dbReference>
<proteinExistence type="predicted"/>
<evidence type="ECO:0000259" key="3">
    <source>
        <dbReference type="Pfam" id="PF01145"/>
    </source>
</evidence>
<dbReference type="EMBL" id="ANHY01000011">
    <property type="protein sequence ID" value="EKV29833.1"/>
    <property type="molecule type" value="Genomic_DNA"/>
</dbReference>
<comment type="subcellular location">
    <subcellularLocation>
        <location evidence="1">Membrane</location>
        <topology evidence="1">Single-pass membrane protein</topology>
    </subcellularLocation>
</comment>
<dbReference type="SUPFAM" id="SSF117892">
    <property type="entry name" value="Band 7/SPFH domain"/>
    <property type="match status" value="1"/>
</dbReference>
<dbReference type="PANTHER" id="PTHR23222">
    <property type="entry name" value="PROHIBITIN"/>
    <property type="match status" value="1"/>
</dbReference>
<evidence type="ECO:0000313" key="5">
    <source>
        <dbReference type="Proteomes" id="UP000009881"/>
    </source>
</evidence>
<organism evidence="4 5">
    <name type="scientific">Caenispirillum salinarum AK4</name>
    <dbReference type="NCBI Taxonomy" id="1238182"/>
    <lineage>
        <taxon>Bacteria</taxon>
        <taxon>Pseudomonadati</taxon>
        <taxon>Pseudomonadota</taxon>
        <taxon>Alphaproteobacteria</taxon>
        <taxon>Rhodospirillales</taxon>
        <taxon>Novispirillaceae</taxon>
        <taxon>Caenispirillum</taxon>
    </lineage>
</organism>
<accession>K9HHB8</accession>
<dbReference type="InterPro" id="IPR036013">
    <property type="entry name" value="Band_7/SPFH_dom_sf"/>
</dbReference>
<feature type="domain" description="Band 7" evidence="3">
    <location>
        <begin position="9"/>
        <end position="183"/>
    </location>
</feature>
<dbReference type="InterPro" id="IPR000163">
    <property type="entry name" value="Prohibitin"/>
</dbReference>
<evidence type="ECO:0000313" key="4">
    <source>
        <dbReference type="EMBL" id="EKV29833.1"/>
    </source>
</evidence>
<evidence type="ECO:0000256" key="2">
    <source>
        <dbReference type="SAM" id="MobiDB-lite"/>
    </source>
</evidence>
<name>K9HHB8_9PROT</name>
<dbReference type="RefSeq" id="WP_009540923.1">
    <property type="nucleotide sequence ID" value="NZ_ANHY01000011.1"/>
</dbReference>
<dbReference type="OrthoDB" id="9792660at2"/>
<dbReference type="Pfam" id="PF01145">
    <property type="entry name" value="Band_7"/>
    <property type="match status" value="1"/>
</dbReference>
<protein>
    <recommendedName>
        <fullName evidence="3">Band 7 domain-containing protein</fullName>
    </recommendedName>
</protein>
<feature type="region of interest" description="Disordered" evidence="2">
    <location>
        <begin position="271"/>
        <end position="305"/>
    </location>
</feature>
<gene>
    <name evidence="4" type="ORF">C882_0263</name>
</gene>
<dbReference type="STRING" id="1238182.C882_0263"/>
<reference evidence="4 5" key="1">
    <citation type="journal article" date="2013" name="Genome Announc.">
        <title>Draft Genome Sequence of an Alphaproteobacterium, Caenispirillum salinarum AK4(T), Isolated from a Solar Saltern.</title>
        <authorList>
            <person name="Khatri I."/>
            <person name="Singh A."/>
            <person name="Korpole S."/>
            <person name="Pinnaka A.K."/>
            <person name="Subramanian S."/>
        </authorList>
    </citation>
    <scope>NUCLEOTIDE SEQUENCE [LARGE SCALE GENOMIC DNA]</scope>
    <source>
        <strain evidence="4 5">AK4</strain>
    </source>
</reference>